<gene>
    <name evidence="1" type="ORF">PR048_011245</name>
</gene>
<name>A0ABQ9HL20_9NEOP</name>
<sequence>MKRKKEGGMENMIPLPIITVESPSLAVHPQPEVDTLMMLRCVDVVDQGITNAADQQLTPGIASIK</sequence>
<dbReference type="Proteomes" id="UP001159363">
    <property type="component" value="Chromosome X"/>
</dbReference>
<accession>A0ABQ9HL20</accession>
<dbReference type="EMBL" id="JARBHB010000004">
    <property type="protein sequence ID" value="KAJ8885049.1"/>
    <property type="molecule type" value="Genomic_DNA"/>
</dbReference>
<evidence type="ECO:0000313" key="1">
    <source>
        <dbReference type="EMBL" id="KAJ8885049.1"/>
    </source>
</evidence>
<proteinExistence type="predicted"/>
<comment type="caution">
    <text evidence="1">The sequence shown here is derived from an EMBL/GenBank/DDBJ whole genome shotgun (WGS) entry which is preliminary data.</text>
</comment>
<keyword evidence="2" id="KW-1185">Reference proteome</keyword>
<organism evidence="1 2">
    <name type="scientific">Dryococelus australis</name>
    <dbReference type="NCBI Taxonomy" id="614101"/>
    <lineage>
        <taxon>Eukaryota</taxon>
        <taxon>Metazoa</taxon>
        <taxon>Ecdysozoa</taxon>
        <taxon>Arthropoda</taxon>
        <taxon>Hexapoda</taxon>
        <taxon>Insecta</taxon>
        <taxon>Pterygota</taxon>
        <taxon>Neoptera</taxon>
        <taxon>Polyneoptera</taxon>
        <taxon>Phasmatodea</taxon>
        <taxon>Verophasmatodea</taxon>
        <taxon>Anareolatae</taxon>
        <taxon>Phasmatidae</taxon>
        <taxon>Eurycanthinae</taxon>
        <taxon>Dryococelus</taxon>
    </lineage>
</organism>
<protein>
    <submittedName>
        <fullName evidence="1">Uncharacterized protein</fullName>
    </submittedName>
</protein>
<evidence type="ECO:0000313" key="2">
    <source>
        <dbReference type="Proteomes" id="UP001159363"/>
    </source>
</evidence>
<reference evidence="1 2" key="1">
    <citation type="submission" date="2023-02" db="EMBL/GenBank/DDBJ databases">
        <title>LHISI_Scaffold_Assembly.</title>
        <authorList>
            <person name="Stuart O.P."/>
            <person name="Cleave R."/>
            <person name="Magrath M.J.L."/>
            <person name="Mikheyev A.S."/>
        </authorList>
    </citation>
    <scope>NUCLEOTIDE SEQUENCE [LARGE SCALE GENOMIC DNA]</scope>
    <source>
        <strain evidence="1">Daus_M_001</strain>
        <tissue evidence="1">Leg muscle</tissue>
    </source>
</reference>